<keyword evidence="2" id="KW-1185">Reference proteome</keyword>
<dbReference type="AlphaFoldDB" id="A0AAV9XV20"/>
<organism evidence="1 2">
    <name type="scientific">Cryptosporidium xiaoi</name>
    <dbReference type="NCBI Taxonomy" id="659607"/>
    <lineage>
        <taxon>Eukaryota</taxon>
        <taxon>Sar</taxon>
        <taxon>Alveolata</taxon>
        <taxon>Apicomplexa</taxon>
        <taxon>Conoidasida</taxon>
        <taxon>Coccidia</taxon>
        <taxon>Eucoccidiorida</taxon>
        <taxon>Eimeriorina</taxon>
        <taxon>Cryptosporidiidae</taxon>
        <taxon>Cryptosporidium</taxon>
    </lineage>
</organism>
<accession>A0AAV9XV20</accession>
<proteinExistence type="predicted"/>
<reference evidence="1 2" key="1">
    <citation type="submission" date="2023-10" db="EMBL/GenBank/DDBJ databases">
        <title>Comparative genomics analysis reveals potential genetic determinants of host preference in Cryptosporidium xiaoi.</title>
        <authorList>
            <person name="Xiao L."/>
            <person name="Li J."/>
        </authorList>
    </citation>
    <scope>NUCLEOTIDE SEQUENCE [LARGE SCALE GENOMIC DNA]</scope>
    <source>
        <strain evidence="1 2">52996</strain>
    </source>
</reference>
<dbReference type="Proteomes" id="UP001311799">
    <property type="component" value="Unassembled WGS sequence"/>
</dbReference>
<protein>
    <submittedName>
        <fullName evidence="1">Uncharacterized protein</fullName>
    </submittedName>
</protein>
<dbReference type="EMBL" id="JAWDEY010000031">
    <property type="protein sequence ID" value="KAK6588615.1"/>
    <property type="molecule type" value="Genomic_DNA"/>
</dbReference>
<comment type="caution">
    <text evidence="1">The sequence shown here is derived from an EMBL/GenBank/DDBJ whole genome shotgun (WGS) entry which is preliminary data.</text>
</comment>
<sequence>MNTKCIRKISVHIFHNEIEFKLVISALELNENNVEFENNKYILRILMTSFNPVELTTKLGGPWEGYFLWNIINKKVSSAEYNLSILDFLDIFQHYGDDTFTVDNKNNQVFKLLSYNEKTKQDQLNKLNLNINKESNKEKDYFLNVYLKDIDSEFSFHLKSLSGRENICSTDLSIVKCLSEMLNLIKTESDNLHENLKYLSEYNNSQNTNKIGGKTSNSLNATFQNKNEYICSPAIKTDENFVYDDSCINSNNSNFNKNSPNTGGTLNLSELKILTEINGAVENSSNLSLDHPHCITTTGKDVEMQSNYKNEKLTLVNKTITYDLANNNESYGKNCICNKGSLNKISEQIKTYRIIKDLSSRYPINFLENEKNSKPLSNNHFSGEISSNLRSTIDAMRKKKNQSFSKHRHELNEYYDGYNNGHVSSNDELLRNKYYEFYSKNKKDSSIYSYGNDNFNNIKQTESTSIPNRILSKDQLISKLSETSDIGERINILKKIIKNTKKDTTM</sequence>
<evidence type="ECO:0000313" key="1">
    <source>
        <dbReference type="EMBL" id="KAK6588615.1"/>
    </source>
</evidence>
<evidence type="ECO:0000313" key="2">
    <source>
        <dbReference type="Proteomes" id="UP001311799"/>
    </source>
</evidence>
<gene>
    <name evidence="1" type="ORF">RS030_3449</name>
</gene>
<name>A0AAV9XV20_9CRYT</name>